<dbReference type="EMBL" id="AP021876">
    <property type="protein sequence ID" value="BBO85763.1"/>
    <property type="molecule type" value="Genomic_DNA"/>
</dbReference>
<protein>
    <submittedName>
        <fullName evidence="1">Uncharacterized protein</fullName>
    </submittedName>
</protein>
<dbReference type="KEGG" id="dov:DSCO28_63290"/>
<reference evidence="1 2" key="1">
    <citation type="submission" date="2019-11" db="EMBL/GenBank/DDBJ databases">
        <title>Comparative genomics of hydrocarbon-degrading Desulfosarcina strains.</title>
        <authorList>
            <person name="Watanabe M."/>
            <person name="Kojima H."/>
            <person name="Fukui M."/>
        </authorList>
    </citation>
    <scope>NUCLEOTIDE SEQUENCE [LARGE SCALE GENOMIC DNA]</scope>
    <source>
        <strain evidence="1 2">28bB2T</strain>
    </source>
</reference>
<evidence type="ECO:0000313" key="2">
    <source>
        <dbReference type="Proteomes" id="UP000425960"/>
    </source>
</evidence>
<name>A0A5K7ZZT3_9BACT</name>
<sequence>MKLKKKKILPSELFGPRSYFTDLDPNDPNYERSVVERKLKLQLLTKEKIVIAASSLFHNVGLEIVQQNHGLITALEHGIILPAIRNEFDNLNGFFERKTNFSKESSKFFEAHVASFISWDLQENTTWFKNSFFNAIKSNNSVLRKYGCISENEAQHLMDILNNKMGNDVSLFLRREDIFEASDQLEPFKQNYLINYANLIYRLSGARVVNSEGHFPQSNLTSLKLISNDKLLSDESLFWDIYIEAVTTYLNQAIYMMPDRLYRLSFNDILIIRKSLFDHDFIMIYDKLLTEVKDSVAIFDPEKLILNMQEINEMAQRLNKEFRERIQNELTKKDTSVRENALFQVANVLSMLNPVTGLVVGTFSALKAIPEITAVVSNDSADSMKNKIEWMRNFINSKIGWSVSQKRAFINAYKELVTYGLPE</sequence>
<accession>A0A5K7ZZT3</accession>
<proteinExistence type="predicted"/>
<dbReference type="RefSeq" id="WP_155325263.1">
    <property type="nucleotide sequence ID" value="NZ_AP021876.1"/>
</dbReference>
<evidence type="ECO:0000313" key="1">
    <source>
        <dbReference type="EMBL" id="BBO85763.1"/>
    </source>
</evidence>
<dbReference type="Proteomes" id="UP000425960">
    <property type="component" value="Chromosome"/>
</dbReference>
<organism evidence="1 2">
    <name type="scientific">Desulfosarcina ovata subsp. sediminis</name>
    <dbReference type="NCBI Taxonomy" id="885957"/>
    <lineage>
        <taxon>Bacteria</taxon>
        <taxon>Pseudomonadati</taxon>
        <taxon>Thermodesulfobacteriota</taxon>
        <taxon>Desulfobacteria</taxon>
        <taxon>Desulfobacterales</taxon>
        <taxon>Desulfosarcinaceae</taxon>
        <taxon>Desulfosarcina</taxon>
    </lineage>
</organism>
<dbReference type="AlphaFoldDB" id="A0A5K7ZZT3"/>
<gene>
    <name evidence="1" type="ORF">DSCO28_63290</name>
</gene>